<dbReference type="AlphaFoldDB" id="A0A9W8E8H1"/>
<comment type="caution">
    <text evidence="1">The sequence shown here is derived from an EMBL/GenBank/DDBJ whole genome shotgun (WGS) entry which is preliminary data.</text>
</comment>
<evidence type="ECO:0000313" key="2">
    <source>
        <dbReference type="Proteomes" id="UP001151582"/>
    </source>
</evidence>
<name>A0A9W8E8H1_9FUNG</name>
<proteinExistence type="predicted"/>
<dbReference type="Proteomes" id="UP001151582">
    <property type="component" value="Unassembled WGS sequence"/>
</dbReference>
<evidence type="ECO:0000313" key="1">
    <source>
        <dbReference type="EMBL" id="KAJ1976185.1"/>
    </source>
</evidence>
<dbReference type="EMBL" id="JANBQB010000456">
    <property type="protein sequence ID" value="KAJ1976185.1"/>
    <property type="molecule type" value="Genomic_DNA"/>
</dbReference>
<keyword evidence="2" id="KW-1185">Reference proteome</keyword>
<protein>
    <submittedName>
        <fullName evidence="1">Uncharacterized protein</fullName>
    </submittedName>
</protein>
<accession>A0A9W8E8H1</accession>
<feature type="non-terminal residue" evidence="1">
    <location>
        <position position="1"/>
    </location>
</feature>
<reference evidence="1" key="1">
    <citation type="submission" date="2022-07" db="EMBL/GenBank/DDBJ databases">
        <title>Phylogenomic reconstructions and comparative analyses of Kickxellomycotina fungi.</title>
        <authorList>
            <person name="Reynolds N.K."/>
            <person name="Stajich J.E."/>
            <person name="Barry K."/>
            <person name="Grigoriev I.V."/>
            <person name="Crous P."/>
            <person name="Smith M.E."/>
        </authorList>
    </citation>
    <scope>NUCLEOTIDE SEQUENCE</scope>
    <source>
        <strain evidence="1">RSA 567</strain>
    </source>
</reference>
<sequence length="363" mass="41931">AITRYRPQENANESPLPTDISAVHHLPNLDEEYGKVLQTDIKLSRVSNSDIVIRRLVVKMLRDPRDDMIVLQRLHRHTLNKYMQPENPGNEGGDFPNLHPDIFKVIPVSADNYSSMLRHQLADNVIDVILKYIINVDYGYLGTIKYETMEEGGLFTATDGKKQGISDLMRQYLEIINHIDLRPFLESTHDNFLSQFWKEVIAQNDEFRARYYFNDIVALQVIPKIAIAYIKRNHWRQAISFIDEMLLNPDLSRFLNTISVDTDVNYYEQMAYAAAATNKSFATDLLNEVKYKPGFNIKRLYRCAPDGVHSKLKNILKTSREIVARPLSLGKLKSMSEADCLRFRAQLERVAIIDIDILVITER</sequence>
<gene>
    <name evidence="1" type="ORF">H4R34_004072</name>
</gene>
<organism evidence="1 2">
    <name type="scientific">Dimargaris verticillata</name>
    <dbReference type="NCBI Taxonomy" id="2761393"/>
    <lineage>
        <taxon>Eukaryota</taxon>
        <taxon>Fungi</taxon>
        <taxon>Fungi incertae sedis</taxon>
        <taxon>Zoopagomycota</taxon>
        <taxon>Kickxellomycotina</taxon>
        <taxon>Dimargaritomycetes</taxon>
        <taxon>Dimargaritales</taxon>
        <taxon>Dimargaritaceae</taxon>
        <taxon>Dimargaris</taxon>
    </lineage>
</organism>